<gene>
    <name evidence="9" type="primary">LIPH</name>
</gene>
<reference evidence="10" key="3">
    <citation type="submission" date="2018-12" db="EMBL/GenBank/DDBJ databases">
        <title>G10K-VGP greater horseshoe bat female genome, primary haplotype.</title>
        <authorList>
            <person name="Teeling E."/>
            <person name="Myers G."/>
            <person name="Vernes S."/>
            <person name="Pippel M."/>
            <person name="Winkler S."/>
            <person name="Fedrigo O."/>
            <person name="Rhie A."/>
            <person name="Koren S."/>
            <person name="Phillippy A."/>
            <person name="Lewin H."/>
            <person name="Damas J."/>
            <person name="Howe K."/>
            <person name="Mountcastle J."/>
            <person name="Jarvis E.D."/>
        </authorList>
    </citation>
    <scope>NUCLEOTIDE SEQUENCE [LARGE SCALE GENOMIC DNA]</scope>
</reference>
<feature type="domain" description="VTT" evidence="8">
    <location>
        <begin position="166"/>
        <end position="286"/>
    </location>
</feature>
<organism evidence="9 10">
    <name type="scientific">Rhinolophus ferrumequinum</name>
    <name type="common">Greater horseshoe bat</name>
    <dbReference type="NCBI Taxonomy" id="59479"/>
    <lineage>
        <taxon>Eukaryota</taxon>
        <taxon>Metazoa</taxon>
        <taxon>Chordata</taxon>
        <taxon>Craniata</taxon>
        <taxon>Vertebrata</taxon>
        <taxon>Euteleostomi</taxon>
        <taxon>Mammalia</taxon>
        <taxon>Eutheria</taxon>
        <taxon>Laurasiatheria</taxon>
        <taxon>Chiroptera</taxon>
        <taxon>Yinpterochiroptera</taxon>
        <taxon>Rhinolophoidea</taxon>
        <taxon>Rhinolophidae</taxon>
        <taxon>Rhinolophinae</taxon>
        <taxon>Rhinolophus</taxon>
    </lineage>
</organism>
<comment type="similarity">
    <text evidence="6">Belongs to the TMEM41 family.</text>
</comment>
<keyword evidence="4 7" id="KW-1133">Transmembrane helix</keyword>
<feature type="transmembrane region" description="Helical" evidence="7">
    <location>
        <begin position="266"/>
        <end position="291"/>
    </location>
</feature>
<dbReference type="AlphaFoldDB" id="A0A671F723"/>
<keyword evidence="3" id="KW-0732">Signal</keyword>
<evidence type="ECO:0000256" key="2">
    <source>
        <dbReference type="ARBA" id="ARBA00022692"/>
    </source>
</evidence>
<evidence type="ECO:0000256" key="1">
    <source>
        <dbReference type="ARBA" id="ARBA00004141"/>
    </source>
</evidence>
<accession>A0A671F723</accession>
<evidence type="ECO:0000313" key="9">
    <source>
        <dbReference type="Ensembl" id="ENSRFEP00010019553.1"/>
    </source>
</evidence>
<evidence type="ECO:0000256" key="5">
    <source>
        <dbReference type="ARBA" id="ARBA00023136"/>
    </source>
</evidence>
<feature type="transmembrane region" description="Helical" evidence="7">
    <location>
        <begin position="148"/>
        <end position="176"/>
    </location>
</feature>
<evidence type="ECO:0000259" key="8">
    <source>
        <dbReference type="Pfam" id="PF09335"/>
    </source>
</evidence>
<reference evidence="9" key="5">
    <citation type="submission" date="2025-09" db="UniProtKB">
        <authorList>
            <consortium name="Ensembl"/>
        </authorList>
    </citation>
    <scope>IDENTIFICATION</scope>
</reference>
<evidence type="ECO:0000256" key="3">
    <source>
        <dbReference type="ARBA" id="ARBA00022729"/>
    </source>
</evidence>
<evidence type="ECO:0000256" key="4">
    <source>
        <dbReference type="ARBA" id="ARBA00022989"/>
    </source>
</evidence>
<name>A0A671F723_RHIFE</name>
<reference evidence="9 10" key="1">
    <citation type="journal article" date="2015" name="Annu Rev Anim Biosci">
        <title>The Genome 10K Project: a way forward.</title>
        <authorList>
            <person name="Koepfli K.P."/>
            <person name="Paten B."/>
            <person name="O'Brien S.J."/>
            <person name="Koepfli K.P."/>
            <person name="Paten B."/>
            <person name="Antunes A."/>
            <person name="Belov K."/>
            <person name="Bustamante C."/>
            <person name="Castoe T.A."/>
            <person name="Clawson H."/>
            <person name="Crawford A.J."/>
            <person name="Diekhans M."/>
            <person name="Distel D."/>
            <person name="Durbin R."/>
            <person name="Earl D."/>
            <person name="Fujita M.K."/>
            <person name="Gamble T."/>
            <person name="Georges A."/>
            <person name="Gemmell N."/>
            <person name="Gilbert M.T."/>
            <person name="Graves J.M."/>
            <person name="Green R.E."/>
            <person name="Hickey G."/>
            <person name="Jarvis E.D."/>
            <person name="Johnson W."/>
            <person name="Komissarov A."/>
            <person name="Korf I."/>
            <person name="Kuhn R."/>
            <person name="Larkin D.M."/>
            <person name="Lewin H."/>
            <person name="Lopez J.V."/>
            <person name="Ma J."/>
            <person name="Marques-Bonet T."/>
            <person name="Miller W."/>
            <person name="Murphy R."/>
            <person name="Pevzner P."/>
            <person name="Shapiro B."/>
            <person name="Steiner C."/>
            <person name="Tamazian G."/>
            <person name="Venkatesh B."/>
            <person name="Wang J."/>
            <person name="Wayne R."/>
            <person name="Wiley E."/>
            <person name="Yang H."/>
            <person name="Zhang G."/>
            <person name="Haussler D."/>
            <person name="Ryder O."/>
            <person name="O'Brien S.J."/>
        </authorList>
    </citation>
    <scope>NUCLEOTIDE SEQUENCE</scope>
</reference>
<keyword evidence="2 7" id="KW-0812">Transmembrane</keyword>
<dbReference type="OMA" id="FPYNLLC"/>
<reference evidence="9" key="4">
    <citation type="submission" date="2025-08" db="UniProtKB">
        <authorList>
            <consortium name="Ensembl"/>
        </authorList>
    </citation>
    <scope>IDENTIFICATION</scope>
</reference>
<dbReference type="Ensembl" id="ENSRFET00010021278.1">
    <property type="protein sequence ID" value="ENSRFEP00010019553.1"/>
    <property type="gene ID" value="ENSRFEG00010013005.1"/>
</dbReference>
<feature type="transmembrane region" description="Helical" evidence="7">
    <location>
        <begin position="297"/>
        <end position="320"/>
    </location>
</feature>
<protein>
    <submittedName>
        <fullName evidence="9">Lipase H</fullName>
    </submittedName>
</protein>
<feature type="transmembrane region" description="Helical" evidence="7">
    <location>
        <begin position="183"/>
        <end position="204"/>
    </location>
</feature>
<proteinExistence type="inferred from homology"/>
<reference evidence="9 10" key="2">
    <citation type="journal article" date="2018" name="Annu Rev Anim Biosci">
        <title>Bat Biology, Genomes, and the Bat1K Project: To Generate Chromosome-Level Genomes for All Living Bat Species.</title>
        <authorList>
            <person name="Teeling E.C."/>
            <person name="Vernes S.C."/>
            <person name="Davalos L.M."/>
            <person name="Ray D.A."/>
            <person name="Gilbert M.T.P."/>
            <person name="Myers E."/>
        </authorList>
    </citation>
    <scope>NUCLEOTIDE SEQUENCE</scope>
</reference>
<sequence>MERGHTQRGLEDWFPLASRPRVTASRVRAGGGAWIGGRGLRQAPPRSVRERVPLAGSPRPVVPGAGSTLFRGPAGPAAGAEMRPLLGLLLVFAGCTFALYLLSTQLPRGPTLGSPEETGGRSLWFPSDLAELRELSEVLRDYRKEHQAYVFLLFCSAYLYKQCFAIPGSSFLNVLAGALFGPWLGLLLCCVLTSVGATCCYLLSSMFGKQLVVSYFPDKVAPLQRKVEENRNSLFFFLLFLRLFPMTPNWFLNLSAPILNIPMAQFFFSVLIGLIPYNFICVQTGSILSTLTSLDALFSWGTVFKLLAIALVALVPGTLIKKFSQKDLHLNGTSNANHLNSRKHT</sequence>
<feature type="transmembrane region" description="Helical" evidence="7">
    <location>
        <begin position="85"/>
        <end position="103"/>
    </location>
</feature>
<dbReference type="PANTHER" id="PTHR43220:SF21">
    <property type="entry name" value="TRANSMEMBRANE PROTEIN 41A"/>
    <property type="match status" value="1"/>
</dbReference>
<dbReference type="GO" id="GO:0016020">
    <property type="term" value="C:membrane"/>
    <property type="evidence" value="ECO:0007669"/>
    <property type="project" value="UniProtKB-SubCell"/>
</dbReference>
<comment type="subcellular location">
    <subcellularLocation>
        <location evidence="1">Membrane</location>
        <topology evidence="1">Multi-pass membrane protein</topology>
    </subcellularLocation>
</comment>
<dbReference type="Pfam" id="PF09335">
    <property type="entry name" value="VTT_dom"/>
    <property type="match status" value="1"/>
</dbReference>
<dbReference type="InterPro" id="IPR032816">
    <property type="entry name" value="VTT_dom"/>
</dbReference>
<keyword evidence="5 7" id="KW-0472">Membrane</keyword>
<keyword evidence="10" id="KW-1185">Reference proteome</keyword>
<evidence type="ECO:0000256" key="6">
    <source>
        <dbReference type="ARBA" id="ARBA00025797"/>
    </source>
</evidence>
<dbReference type="GeneTree" id="ENSGT00940000156285"/>
<feature type="transmembrane region" description="Helical" evidence="7">
    <location>
        <begin position="234"/>
        <end position="254"/>
    </location>
</feature>
<dbReference type="InterPro" id="IPR045014">
    <property type="entry name" value="TM41A/B"/>
</dbReference>
<dbReference type="Proteomes" id="UP000472240">
    <property type="component" value="Chromosome 2"/>
</dbReference>
<evidence type="ECO:0000313" key="10">
    <source>
        <dbReference type="Proteomes" id="UP000472240"/>
    </source>
</evidence>
<evidence type="ECO:0000256" key="7">
    <source>
        <dbReference type="SAM" id="Phobius"/>
    </source>
</evidence>
<dbReference type="PANTHER" id="PTHR43220">
    <property type="match status" value="1"/>
</dbReference>